<dbReference type="PANTHER" id="PTHR30204">
    <property type="entry name" value="REDOX-CYCLING DRUG-SENSING TRANSCRIPTIONAL ACTIVATOR SOXR"/>
    <property type="match status" value="1"/>
</dbReference>
<dbReference type="SUPFAM" id="SSF46955">
    <property type="entry name" value="Putative DNA-binding domain"/>
    <property type="match status" value="1"/>
</dbReference>
<dbReference type="PANTHER" id="PTHR30204:SF58">
    <property type="entry name" value="HTH-TYPE TRANSCRIPTIONAL REGULATOR YFMP"/>
    <property type="match status" value="1"/>
</dbReference>
<feature type="domain" description="HTH merR-type" evidence="2">
    <location>
        <begin position="9"/>
        <end position="78"/>
    </location>
</feature>
<keyword evidence="1" id="KW-0238">DNA-binding</keyword>
<dbReference type="InterPro" id="IPR009061">
    <property type="entry name" value="DNA-bd_dom_put_sf"/>
</dbReference>
<dbReference type="PROSITE" id="PS50937">
    <property type="entry name" value="HTH_MERR_2"/>
    <property type="match status" value="1"/>
</dbReference>
<proteinExistence type="predicted"/>
<evidence type="ECO:0000313" key="4">
    <source>
        <dbReference type="Proteomes" id="UP000177718"/>
    </source>
</evidence>
<dbReference type="Pfam" id="PF13411">
    <property type="entry name" value="MerR_1"/>
    <property type="match status" value="1"/>
</dbReference>
<gene>
    <name evidence="3" type="ORF">A3A61_00875</name>
</gene>
<dbReference type="EMBL" id="MHDB01000006">
    <property type="protein sequence ID" value="OGY32692.1"/>
    <property type="molecule type" value="Genomic_DNA"/>
</dbReference>
<dbReference type="Proteomes" id="UP000177718">
    <property type="component" value="Unassembled WGS sequence"/>
</dbReference>
<reference evidence="3 4" key="1">
    <citation type="journal article" date="2016" name="Nat. Commun.">
        <title>Thousands of microbial genomes shed light on interconnected biogeochemical processes in an aquifer system.</title>
        <authorList>
            <person name="Anantharaman K."/>
            <person name="Brown C.T."/>
            <person name="Hug L.A."/>
            <person name="Sharon I."/>
            <person name="Castelle C.J."/>
            <person name="Probst A.J."/>
            <person name="Thomas B.C."/>
            <person name="Singh A."/>
            <person name="Wilkins M.J."/>
            <person name="Karaoz U."/>
            <person name="Brodie E.L."/>
            <person name="Williams K.H."/>
            <person name="Hubbard S.S."/>
            <person name="Banfield J.F."/>
        </authorList>
    </citation>
    <scope>NUCLEOTIDE SEQUENCE [LARGE SCALE GENOMIC DNA]</scope>
</reference>
<evidence type="ECO:0000259" key="2">
    <source>
        <dbReference type="PROSITE" id="PS50937"/>
    </source>
</evidence>
<dbReference type="STRING" id="1802605.A3A61_00875"/>
<evidence type="ECO:0000256" key="1">
    <source>
        <dbReference type="ARBA" id="ARBA00023125"/>
    </source>
</evidence>
<name>A0A1G1WY50_9BACT</name>
<accession>A0A1G1WY50</accession>
<dbReference type="GO" id="GO:0003677">
    <property type="term" value="F:DNA binding"/>
    <property type="evidence" value="ECO:0007669"/>
    <property type="project" value="UniProtKB-KW"/>
</dbReference>
<dbReference type="SMART" id="SM00422">
    <property type="entry name" value="HTH_MERR"/>
    <property type="match status" value="1"/>
</dbReference>
<sequence>MDTTESKPLFTLSVAAEIIGVHPRTLMIYEKEDLISPERTKTNRRRFSKNDLRKLNFIRFLTHQKGINLAGVMVILETIERVKSEIPSIQKDIFPDFEDRDLT</sequence>
<dbReference type="GO" id="GO:0003700">
    <property type="term" value="F:DNA-binding transcription factor activity"/>
    <property type="evidence" value="ECO:0007669"/>
    <property type="project" value="InterPro"/>
</dbReference>
<dbReference type="Gene3D" id="1.10.1660.10">
    <property type="match status" value="1"/>
</dbReference>
<protein>
    <recommendedName>
        <fullName evidence="2">HTH merR-type domain-containing protein</fullName>
    </recommendedName>
</protein>
<evidence type="ECO:0000313" key="3">
    <source>
        <dbReference type="EMBL" id="OGY32692.1"/>
    </source>
</evidence>
<organism evidence="3 4">
    <name type="scientific">Candidatus Woykebacteria bacterium RIFCSPLOWO2_01_FULL_43_14</name>
    <dbReference type="NCBI Taxonomy" id="1802605"/>
    <lineage>
        <taxon>Bacteria</taxon>
        <taxon>Candidatus Woykeibacteriota</taxon>
    </lineage>
</organism>
<dbReference type="InterPro" id="IPR047057">
    <property type="entry name" value="MerR_fam"/>
</dbReference>
<dbReference type="InterPro" id="IPR000551">
    <property type="entry name" value="MerR-type_HTH_dom"/>
</dbReference>
<dbReference type="AlphaFoldDB" id="A0A1G1WY50"/>
<comment type="caution">
    <text evidence="3">The sequence shown here is derived from an EMBL/GenBank/DDBJ whole genome shotgun (WGS) entry which is preliminary data.</text>
</comment>